<evidence type="ECO:0000313" key="6">
    <source>
        <dbReference type="EMBL" id="EAS01111.2"/>
    </source>
</evidence>
<feature type="region of interest" description="Disordered" evidence="4">
    <location>
        <begin position="1"/>
        <end position="92"/>
    </location>
</feature>
<dbReference type="PROSITE" id="PS52035">
    <property type="entry name" value="PEPTIDASE_M14"/>
    <property type="match status" value="1"/>
</dbReference>
<feature type="compositionally biased region" description="Basic and acidic residues" evidence="4">
    <location>
        <begin position="772"/>
        <end position="788"/>
    </location>
</feature>
<evidence type="ECO:0000256" key="3">
    <source>
        <dbReference type="PROSITE-ProRule" id="PRU01379"/>
    </source>
</evidence>
<dbReference type="PANTHER" id="PTHR12756:SF11">
    <property type="entry name" value="CYTOSOLIC CARBOXYPEPTIDASE 1"/>
    <property type="match status" value="1"/>
</dbReference>
<dbReference type="InterPro" id="IPR050821">
    <property type="entry name" value="Cytosolic_carboxypeptidase"/>
</dbReference>
<evidence type="ECO:0000256" key="1">
    <source>
        <dbReference type="ARBA" id="ARBA00001947"/>
    </source>
</evidence>
<feature type="domain" description="Peptidase M14" evidence="5">
    <location>
        <begin position="396"/>
        <end position="666"/>
    </location>
</feature>
<dbReference type="InParanoid" id="I7ML38"/>
<keyword evidence="7" id="KW-1185">Reference proteome</keyword>
<keyword evidence="6" id="KW-0645">Protease</keyword>
<dbReference type="InterPro" id="IPR040626">
    <property type="entry name" value="Pepdidase_M14_N"/>
</dbReference>
<sequence>MEQQEKEQAQINSKLPPRKPSKQTQAKSIKKVDFENNKTENTQTMSIGSGCDSNQSDSEESDTEHVSKPSVDSEGDANYESEFDSDEGFQEELSSDEEETFMEKFMAQTQNQIFFSIPNIEERGRKKNKIDPELPPIEKSYSLLPDMATGWRPKILTEQIPCPIPLYFADKNLNMITNKLQRMTKYPIVYLGYRPRTTFDVHRQFCGKDTYSFKFSSILFNEDVLKQFRVKIQDDTDTMQQVDNLRIFTGMHPDFKKSSLNFDSFFEAGNLDMVVKLSDIEYDLYMRPDTNTKGHQSWFYFKISNTKANQTVRFNICNFQKKRSLYQRGLKPYVLSQKDKDQFGQIWKQGGSNVYYSKRKNIKYDMLVNSSKQYYQMTFDYTFEYDNDEVYFAALPPYTYSDMRKFMTSDIITSNKQYLREVKLCRSLGGLLIPQINITDYQSDEIAVEQRKTFIISSRIHPGESISSFIAQGAIQYLLSDDEQIKELRKKVIFRIIPILNVDGTVIGNYRTSFSGLDLNRQFSQSDRQLLPEVYHLKRIVRKDHNMNNLIAFFDLHGHSVRKNCFIYGPYFAKNELNYYKSKFIPYLFSLRSNTFRYKSCKFTNQNYKKETARLVFHKQFGVFNSFTLEASFGLKDTSNLCDQTFEIKDYMQIGRDLIHSLSDYIQKMEIFNKVKENSEQIKLKQDMEKAMRSPAQKDLGNLKKQNSIQSKNIQCPLNPSNTNSQSLNSFQAIKSRKASLLAPIIDKQPDDQSFTNIKEIIQGIKSKHGGKKYENESDRYSDAKIDSEDSDDDFNEDARQGINDGIINCVQNFKKQFVKPAESVQSAPKELVIVLNQPIEEDDKKKKKKKKSQNLRKEEIKLSKQYKTKFQEDDLMQQIFEDVIQNQKENSNAKKNPFKSINKFIKENYKEEDQSQQVILMPRIDAFGSGSKLLPSVQKGDYLNNSSFNPYKDTTNRMEVSSALSGSIQLQKSQDKVSDIFSKFYNDTENKNMNKLDKQSTLIPPKERSLTPLNLGKGNNSQIIANNSSMLHTKNFQNRVQLKMNIICEKNDTIKSINEKMKQQSEQAKNIDLDKSINFLKQSQQNTSSIQNSVVFDKEASLFDVKSSSDIPSEYTKGFSGNIHNSNKNPYYVNNPVVKLKQDSTTPSNKTVIVLNSQNSIANESKDVQNIPQSAATNMHPKRHSAIESMSEDKNIDENYVKAYGNVLQNCSNQIKNASSAQTMSSCVVQMPKLNDQQRKNSRSKDQTSKRRSSQRKEYGIPQNLMNQVDNNKDLYNQQLPPRDFKTDKKMIASAKTPILNSLKSSNTKKRESSLDLQVRPFSIQVSNNPMQKLDDFNNENEISLDNKVFKQYQAFQVRQNNNQRPITQFKVKNNNNTHKSFIM</sequence>
<dbReference type="GeneID" id="7829748"/>
<name>I7ML38_TETTS</name>
<reference evidence="7" key="1">
    <citation type="journal article" date="2006" name="PLoS Biol.">
        <title>Macronuclear genome sequence of the ciliate Tetrahymena thermophila, a model eukaryote.</title>
        <authorList>
            <person name="Eisen J.A."/>
            <person name="Coyne R.S."/>
            <person name="Wu M."/>
            <person name="Wu D."/>
            <person name="Thiagarajan M."/>
            <person name="Wortman J.R."/>
            <person name="Badger J.H."/>
            <person name="Ren Q."/>
            <person name="Amedeo P."/>
            <person name="Jones K.M."/>
            <person name="Tallon L.J."/>
            <person name="Delcher A.L."/>
            <person name="Salzberg S.L."/>
            <person name="Silva J.C."/>
            <person name="Haas B.J."/>
            <person name="Majoros W.H."/>
            <person name="Farzad M."/>
            <person name="Carlton J.M."/>
            <person name="Smith R.K. Jr."/>
            <person name="Garg J."/>
            <person name="Pearlman R.E."/>
            <person name="Karrer K.M."/>
            <person name="Sun L."/>
            <person name="Manning G."/>
            <person name="Elde N.C."/>
            <person name="Turkewitz A.P."/>
            <person name="Asai D.J."/>
            <person name="Wilkes D.E."/>
            <person name="Wang Y."/>
            <person name="Cai H."/>
            <person name="Collins K."/>
            <person name="Stewart B.A."/>
            <person name="Lee S.R."/>
            <person name="Wilamowska K."/>
            <person name="Weinberg Z."/>
            <person name="Ruzzo W.L."/>
            <person name="Wloga D."/>
            <person name="Gaertig J."/>
            <person name="Frankel J."/>
            <person name="Tsao C.-C."/>
            <person name="Gorovsky M.A."/>
            <person name="Keeling P.J."/>
            <person name="Waller R.F."/>
            <person name="Patron N.J."/>
            <person name="Cherry J.M."/>
            <person name="Stover N.A."/>
            <person name="Krieger C.J."/>
            <person name="del Toro C."/>
            <person name="Ryder H.F."/>
            <person name="Williamson S.C."/>
            <person name="Barbeau R.A."/>
            <person name="Hamilton E.P."/>
            <person name="Orias E."/>
        </authorList>
    </citation>
    <scope>NUCLEOTIDE SEQUENCE [LARGE SCALE GENOMIC DNA]</scope>
    <source>
        <strain evidence="7">SB210</strain>
    </source>
</reference>
<comment type="cofactor">
    <cofactor evidence="1">
        <name>Zn(2+)</name>
        <dbReference type="ChEBI" id="CHEBI:29105"/>
    </cofactor>
</comment>
<dbReference type="KEGG" id="tet:TTHERM_00316640"/>
<protein>
    <submittedName>
        <fullName evidence="6">Zinc carboxypeptidase family protein</fullName>
    </submittedName>
</protein>
<proteinExistence type="inferred from homology"/>
<feature type="region of interest" description="Disordered" evidence="4">
    <location>
        <begin position="1234"/>
        <end position="1278"/>
    </location>
</feature>
<evidence type="ECO:0000256" key="4">
    <source>
        <dbReference type="SAM" id="MobiDB-lite"/>
    </source>
</evidence>
<dbReference type="eggNOG" id="KOG3641">
    <property type="taxonomic scope" value="Eukaryota"/>
</dbReference>
<keyword evidence="6" id="KW-0378">Hydrolase</keyword>
<dbReference type="Proteomes" id="UP000009168">
    <property type="component" value="Unassembled WGS sequence"/>
</dbReference>
<organism evidence="6 7">
    <name type="scientific">Tetrahymena thermophila (strain SB210)</name>
    <dbReference type="NCBI Taxonomy" id="312017"/>
    <lineage>
        <taxon>Eukaryota</taxon>
        <taxon>Sar</taxon>
        <taxon>Alveolata</taxon>
        <taxon>Ciliophora</taxon>
        <taxon>Intramacronucleata</taxon>
        <taxon>Oligohymenophorea</taxon>
        <taxon>Hymenostomatida</taxon>
        <taxon>Tetrahymenina</taxon>
        <taxon>Tetrahymenidae</taxon>
        <taxon>Tetrahymena</taxon>
    </lineage>
</organism>
<dbReference type="GO" id="GO:0004181">
    <property type="term" value="F:metallocarboxypeptidase activity"/>
    <property type="evidence" value="ECO:0007669"/>
    <property type="project" value="InterPro"/>
</dbReference>
<dbReference type="PANTHER" id="PTHR12756">
    <property type="entry name" value="CYTOSOLIC CARBOXYPEPTIDASE"/>
    <property type="match status" value="1"/>
</dbReference>
<feature type="compositionally biased region" description="Polar residues" evidence="4">
    <location>
        <begin position="1265"/>
        <end position="1278"/>
    </location>
</feature>
<feature type="region of interest" description="Disordered" evidence="4">
    <location>
        <begin position="766"/>
        <end position="796"/>
    </location>
</feature>
<dbReference type="OrthoDB" id="10253041at2759"/>
<dbReference type="GO" id="GO:0006508">
    <property type="term" value="P:proteolysis"/>
    <property type="evidence" value="ECO:0007669"/>
    <property type="project" value="InterPro"/>
</dbReference>
<evidence type="ECO:0000313" key="7">
    <source>
        <dbReference type="Proteomes" id="UP000009168"/>
    </source>
</evidence>
<keyword evidence="6" id="KW-0121">Carboxypeptidase</keyword>
<evidence type="ECO:0000256" key="2">
    <source>
        <dbReference type="ARBA" id="ARBA00005988"/>
    </source>
</evidence>
<feature type="compositionally biased region" description="Basic and acidic residues" evidence="4">
    <location>
        <begin position="1237"/>
        <end position="1260"/>
    </location>
</feature>
<dbReference type="Gene3D" id="2.60.40.3120">
    <property type="match status" value="1"/>
</dbReference>
<feature type="compositionally biased region" description="Acidic residues" evidence="4">
    <location>
        <begin position="73"/>
        <end position="92"/>
    </location>
</feature>
<dbReference type="EMBL" id="GG662605">
    <property type="protein sequence ID" value="EAS01111.2"/>
    <property type="molecule type" value="Genomic_DNA"/>
</dbReference>
<comment type="similarity">
    <text evidence="2 3">Belongs to the peptidase M14 family.</text>
</comment>
<accession>I7ML38</accession>
<dbReference type="Pfam" id="PF00246">
    <property type="entry name" value="Peptidase_M14"/>
    <property type="match status" value="1"/>
</dbReference>
<dbReference type="Gene3D" id="3.40.630.10">
    <property type="entry name" value="Zn peptidases"/>
    <property type="match status" value="1"/>
</dbReference>
<evidence type="ECO:0000259" key="5">
    <source>
        <dbReference type="PROSITE" id="PS52035"/>
    </source>
</evidence>
<dbReference type="Pfam" id="PF18027">
    <property type="entry name" value="Pepdidase_M14_N"/>
    <property type="match status" value="1"/>
</dbReference>
<dbReference type="RefSeq" id="XP_001021356.2">
    <property type="nucleotide sequence ID" value="XM_001021356.2"/>
</dbReference>
<feature type="compositionally biased region" description="Polar residues" evidence="4">
    <location>
        <begin position="39"/>
        <end position="56"/>
    </location>
</feature>
<feature type="active site" description="Proton donor/acceptor" evidence="3">
    <location>
        <position position="630"/>
    </location>
</feature>
<dbReference type="InterPro" id="IPR000834">
    <property type="entry name" value="Peptidase_M14"/>
</dbReference>
<gene>
    <name evidence="6" type="ORF">TTHERM_00316640</name>
</gene>
<dbReference type="GO" id="GO:0008270">
    <property type="term" value="F:zinc ion binding"/>
    <property type="evidence" value="ECO:0007669"/>
    <property type="project" value="InterPro"/>
</dbReference>
<dbReference type="SUPFAM" id="SSF53187">
    <property type="entry name" value="Zn-dependent exopeptidases"/>
    <property type="match status" value="1"/>
</dbReference>